<gene>
    <name evidence="1" type="ORF">SAMN05444266_109258</name>
</gene>
<sequence length="157" mass="17027">MAVKAQLPVFPGDQHNSAFAPGNQEKDSSHIQKKWFVTKYTGLSAGFVGFKGGSGTYLSAPMAIQLNRQLTPNLFAFGSLSATPTVMRFSGPAYQPLYKNSGNMQMNSSGIFPAARAGVMYISNDRTFSVSGSVSVSRSNYYGYSPLYNPANSFMQY</sequence>
<dbReference type="STRING" id="1419482.SAMN05444266_109258"/>
<evidence type="ECO:0000313" key="1">
    <source>
        <dbReference type="EMBL" id="SHM63152.1"/>
    </source>
</evidence>
<name>A0A1M7KD84_9BACT</name>
<protein>
    <submittedName>
        <fullName evidence="1">Uncharacterized protein</fullName>
    </submittedName>
</protein>
<dbReference type="Proteomes" id="UP000184420">
    <property type="component" value="Unassembled WGS sequence"/>
</dbReference>
<reference evidence="1 2" key="1">
    <citation type="submission" date="2016-11" db="EMBL/GenBank/DDBJ databases">
        <authorList>
            <person name="Jaros S."/>
            <person name="Januszkiewicz K."/>
            <person name="Wedrychowicz H."/>
        </authorList>
    </citation>
    <scope>NUCLEOTIDE SEQUENCE [LARGE SCALE GENOMIC DNA]</scope>
    <source>
        <strain evidence="1 2">DSM 27406</strain>
    </source>
</reference>
<keyword evidence="2" id="KW-1185">Reference proteome</keyword>
<accession>A0A1M7KD84</accession>
<dbReference type="EMBL" id="FRBL01000009">
    <property type="protein sequence ID" value="SHM63152.1"/>
    <property type="molecule type" value="Genomic_DNA"/>
</dbReference>
<dbReference type="AlphaFoldDB" id="A0A1M7KD84"/>
<proteinExistence type="predicted"/>
<evidence type="ECO:0000313" key="2">
    <source>
        <dbReference type="Proteomes" id="UP000184420"/>
    </source>
</evidence>
<organism evidence="1 2">
    <name type="scientific">Chitinophaga jiangningensis</name>
    <dbReference type="NCBI Taxonomy" id="1419482"/>
    <lineage>
        <taxon>Bacteria</taxon>
        <taxon>Pseudomonadati</taxon>
        <taxon>Bacteroidota</taxon>
        <taxon>Chitinophagia</taxon>
        <taxon>Chitinophagales</taxon>
        <taxon>Chitinophagaceae</taxon>
        <taxon>Chitinophaga</taxon>
    </lineage>
</organism>